<dbReference type="InterPro" id="IPR033479">
    <property type="entry name" value="dCache_1"/>
</dbReference>
<organism evidence="15 16">
    <name type="scientific">Niallia nealsonii</name>
    <dbReference type="NCBI Taxonomy" id="115979"/>
    <lineage>
        <taxon>Bacteria</taxon>
        <taxon>Bacillati</taxon>
        <taxon>Bacillota</taxon>
        <taxon>Bacilli</taxon>
        <taxon>Bacillales</taxon>
        <taxon>Bacillaceae</taxon>
        <taxon>Niallia</taxon>
    </lineage>
</organism>
<feature type="transmembrane region" description="Helical" evidence="12">
    <location>
        <begin position="274"/>
        <end position="296"/>
    </location>
</feature>
<dbReference type="Gene3D" id="1.10.287.950">
    <property type="entry name" value="Methyl-accepting chemotaxis protein"/>
    <property type="match status" value="1"/>
</dbReference>
<evidence type="ECO:0000259" key="13">
    <source>
        <dbReference type="PROSITE" id="PS50111"/>
    </source>
</evidence>
<gene>
    <name evidence="15" type="ORF">CWS01_09860</name>
</gene>
<name>A0A2N0Z2P9_9BACI</name>
<comment type="subcellular location">
    <subcellularLocation>
        <location evidence="1">Cell membrane</location>
        <topology evidence="1">Multi-pass membrane protein</topology>
    </subcellularLocation>
</comment>
<dbReference type="SMART" id="SM00283">
    <property type="entry name" value="MA"/>
    <property type="match status" value="1"/>
</dbReference>
<evidence type="ECO:0000256" key="11">
    <source>
        <dbReference type="SAM" id="Coils"/>
    </source>
</evidence>
<evidence type="ECO:0000256" key="8">
    <source>
        <dbReference type="ARBA" id="ARBA00023224"/>
    </source>
</evidence>
<dbReference type="PANTHER" id="PTHR32089:SF114">
    <property type="entry name" value="METHYL-ACCEPTING CHEMOTAXIS PROTEIN MCPB"/>
    <property type="match status" value="1"/>
</dbReference>
<keyword evidence="8 10" id="KW-0807">Transducer</keyword>
<feature type="domain" description="Methyl-accepting transducer" evidence="13">
    <location>
        <begin position="369"/>
        <end position="605"/>
    </location>
</feature>
<evidence type="ECO:0000256" key="9">
    <source>
        <dbReference type="ARBA" id="ARBA00029447"/>
    </source>
</evidence>
<keyword evidence="4" id="KW-0145">Chemotaxis</keyword>
<sequence>MKKKQAILTIKKKLLVAFLLLAVVPVIIIGTISYLNGTKTVKTQINYAAKESIKLLDQYITDTVEPKVKDADYFAETISKQNIQINEGSELRKRLEEYASIHPENASIFLGTTEGVMVQYPKKELPKGYDPRERDWYKNAENTSNTVISDAYLSASGDQVVTISKKLKDGSGVIGINLTVDTINRVTRGINIGKEGYAILLGKEMQYISHPTIDPGTVPKEEFFQKLYEGDEGQFSYQYNGTDKKMTYLTNGLTGWKVAGTMYKHEVMQASSNLIKITIIIGIVMILIGSIIAISVTSSITKPLNVLKTSANIISQGNLTEAIKLKSQDEIGELGNAFQNMSENLRQIIIQVDENTEQVAAAAEELSAASEQTRTATEHVGTSIQAIASDAEKQTMVIDNTAHAIEEIAKGVEKISFNIESVNKEASNTAFHAEEGEAFVKRNVEQMNTIYGHVNESDQMIQELNDRSSKINQIITVISQIAEQTNLLALNAAIEAARAGEQGKGFAVVADEVRKLAEQSQASAKQITDLVQEIQLKTEHSAEKMNEAAKSVGAGIQISNDTIIKFNEILTGIKSIAPQIAEISTIVKVVSEEVSAVSSTTNELAEIATKNADASENVAASTQEQIASLEEVNASAKALAENSEELQRIIRRFTV</sequence>
<evidence type="ECO:0000256" key="3">
    <source>
        <dbReference type="ARBA" id="ARBA00022481"/>
    </source>
</evidence>
<dbReference type="InterPro" id="IPR004089">
    <property type="entry name" value="MCPsignal_dom"/>
</dbReference>
<feature type="transmembrane region" description="Helical" evidence="12">
    <location>
        <begin position="14"/>
        <end position="35"/>
    </location>
</feature>
<dbReference type="GO" id="GO:0005886">
    <property type="term" value="C:plasma membrane"/>
    <property type="evidence" value="ECO:0007669"/>
    <property type="project" value="UniProtKB-SubCell"/>
</dbReference>
<dbReference type="GO" id="GO:0007165">
    <property type="term" value="P:signal transduction"/>
    <property type="evidence" value="ECO:0007669"/>
    <property type="project" value="UniProtKB-KW"/>
</dbReference>
<keyword evidence="7 12" id="KW-0472">Membrane</keyword>
<dbReference type="RefSeq" id="WP_101177029.1">
    <property type="nucleotide sequence ID" value="NZ_PISE01000019.1"/>
</dbReference>
<dbReference type="PROSITE" id="PS50885">
    <property type="entry name" value="HAMP"/>
    <property type="match status" value="1"/>
</dbReference>
<evidence type="ECO:0000256" key="10">
    <source>
        <dbReference type="PROSITE-ProRule" id="PRU00284"/>
    </source>
</evidence>
<keyword evidence="16" id="KW-1185">Reference proteome</keyword>
<dbReference type="Pfam" id="PF00672">
    <property type="entry name" value="HAMP"/>
    <property type="match status" value="1"/>
</dbReference>
<reference evidence="15 16" key="1">
    <citation type="journal article" date="2003" name="Int. J. Syst. Evol. Microbiol.">
        <title>Bacillus nealsonii sp. nov., isolated from a spacecraft-assembly facility, whose spores are gamma-radiation resistant.</title>
        <authorList>
            <person name="Venkateswaran K."/>
            <person name="Kempf M."/>
            <person name="Chen F."/>
            <person name="Satomi M."/>
            <person name="Nicholson W."/>
            <person name="Kern R."/>
        </authorList>
    </citation>
    <scope>NUCLEOTIDE SEQUENCE [LARGE SCALE GENOMIC DNA]</scope>
    <source>
        <strain evidence="15 16">FO-92</strain>
    </source>
</reference>
<dbReference type="PROSITE" id="PS50111">
    <property type="entry name" value="CHEMOTAXIS_TRANSDUC_2"/>
    <property type="match status" value="1"/>
</dbReference>
<evidence type="ECO:0000256" key="12">
    <source>
        <dbReference type="SAM" id="Phobius"/>
    </source>
</evidence>
<protein>
    <submittedName>
        <fullName evidence="15">Chemotaxis protein</fullName>
    </submittedName>
</protein>
<accession>A0A2N0Z2P9</accession>
<keyword evidence="3" id="KW-0488">Methylation</keyword>
<evidence type="ECO:0000256" key="2">
    <source>
        <dbReference type="ARBA" id="ARBA00022475"/>
    </source>
</evidence>
<dbReference type="AlphaFoldDB" id="A0A2N0Z2P9"/>
<dbReference type="Pfam" id="PF02743">
    <property type="entry name" value="dCache_1"/>
    <property type="match status" value="1"/>
</dbReference>
<evidence type="ECO:0000256" key="5">
    <source>
        <dbReference type="ARBA" id="ARBA00022692"/>
    </source>
</evidence>
<dbReference type="Pfam" id="PF00015">
    <property type="entry name" value="MCPsignal"/>
    <property type="match status" value="1"/>
</dbReference>
<feature type="coiled-coil region" evidence="11">
    <location>
        <begin position="612"/>
        <end position="649"/>
    </location>
</feature>
<dbReference type="CDD" id="cd12912">
    <property type="entry name" value="PDC2_MCP_like"/>
    <property type="match status" value="1"/>
</dbReference>
<keyword evidence="6 12" id="KW-1133">Transmembrane helix</keyword>
<dbReference type="SUPFAM" id="SSF103190">
    <property type="entry name" value="Sensory domain-like"/>
    <property type="match status" value="1"/>
</dbReference>
<proteinExistence type="inferred from homology"/>
<keyword evidence="5 12" id="KW-0812">Transmembrane</keyword>
<evidence type="ECO:0000313" key="16">
    <source>
        <dbReference type="Proteomes" id="UP000233375"/>
    </source>
</evidence>
<dbReference type="Proteomes" id="UP000233375">
    <property type="component" value="Unassembled WGS sequence"/>
</dbReference>
<comment type="similarity">
    <text evidence="9">Belongs to the methyl-accepting chemotaxis (MCP) protein family.</text>
</comment>
<dbReference type="Gene3D" id="1.10.8.500">
    <property type="entry name" value="HAMP domain in histidine kinase"/>
    <property type="match status" value="1"/>
</dbReference>
<evidence type="ECO:0000256" key="1">
    <source>
        <dbReference type="ARBA" id="ARBA00004651"/>
    </source>
</evidence>
<dbReference type="SMART" id="SM00304">
    <property type="entry name" value="HAMP"/>
    <property type="match status" value="1"/>
</dbReference>
<evidence type="ECO:0000259" key="14">
    <source>
        <dbReference type="PROSITE" id="PS50885"/>
    </source>
</evidence>
<dbReference type="CDD" id="cd06225">
    <property type="entry name" value="HAMP"/>
    <property type="match status" value="1"/>
</dbReference>
<evidence type="ECO:0000256" key="7">
    <source>
        <dbReference type="ARBA" id="ARBA00023136"/>
    </source>
</evidence>
<dbReference type="OrthoDB" id="9760371at2"/>
<dbReference type="CDD" id="cd11386">
    <property type="entry name" value="MCP_signal"/>
    <property type="match status" value="1"/>
</dbReference>
<evidence type="ECO:0000313" key="15">
    <source>
        <dbReference type="EMBL" id="PKG23798.1"/>
    </source>
</evidence>
<dbReference type="InterPro" id="IPR003660">
    <property type="entry name" value="HAMP_dom"/>
</dbReference>
<keyword evidence="2" id="KW-1003">Cell membrane</keyword>
<evidence type="ECO:0000256" key="6">
    <source>
        <dbReference type="ARBA" id="ARBA00022989"/>
    </source>
</evidence>
<dbReference type="InterPro" id="IPR029151">
    <property type="entry name" value="Sensor-like_sf"/>
</dbReference>
<dbReference type="EMBL" id="PISE01000019">
    <property type="protein sequence ID" value="PKG23798.1"/>
    <property type="molecule type" value="Genomic_DNA"/>
</dbReference>
<comment type="caution">
    <text evidence="15">The sequence shown here is derived from an EMBL/GenBank/DDBJ whole genome shotgun (WGS) entry which is preliminary data.</text>
</comment>
<evidence type="ECO:0000256" key="4">
    <source>
        <dbReference type="ARBA" id="ARBA00022500"/>
    </source>
</evidence>
<dbReference type="CDD" id="cd18773">
    <property type="entry name" value="PDC1_HK_sensor"/>
    <property type="match status" value="1"/>
</dbReference>
<dbReference type="PANTHER" id="PTHR32089">
    <property type="entry name" value="METHYL-ACCEPTING CHEMOTAXIS PROTEIN MCPB"/>
    <property type="match status" value="1"/>
</dbReference>
<dbReference type="Gene3D" id="3.30.450.20">
    <property type="entry name" value="PAS domain"/>
    <property type="match status" value="2"/>
</dbReference>
<feature type="domain" description="HAMP" evidence="14">
    <location>
        <begin position="298"/>
        <end position="350"/>
    </location>
</feature>
<keyword evidence="11" id="KW-0175">Coiled coil</keyword>
<dbReference type="GO" id="GO:0006935">
    <property type="term" value="P:chemotaxis"/>
    <property type="evidence" value="ECO:0007669"/>
    <property type="project" value="UniProtKB-KW"/>
</dbReference>
<dbReference type="SUPFAM" id="SSF58104">
    <property type="entry name" value="Methyl-accepting chemotaxis protein (MCP) signaling domain"/>
    <property type="match status" value="1"/>
</dbReference>